<accession>A0A1G9CBG0</accession>
<dbReference type="Proteomes" id="UP000198694">
    <property type="component" value="Unassembled WGS sequence"/>
</dbReference>
<reference evidence="1 2" key="1">
    <citation type="submission" date="2016-10" db="EMBL/GenBank/DDBJ databases">
        <authorList>
            <person name="de Groot N.N."/>
        </authorList>
    </citation>
    <scope>NUCLEOTIDE SEQUENCE [LARGE SCALE GENOMIC DNA]</scope>
    <source>
        <strain evidence="1 2">CGMCC 1.6502</strain>
    </source>
</reference>
<proteinExistence type="predicted"/>
<dbReference type="EMBL" id="FNFL01000007">
    <property type="protein sequence ID" value="SDK48775.1"/>
    <property type="molecule type" value="Genomic_DNA"/>
</dbReference>
<name>A0A1G9CBG0_9BACI</name>
<evidence type="ECO:0000313" key="1">
    <source>
        <dbReference type="EMBL" id="SDK48775.1"/>
    </source>
</evidence>
<keyword evidence="2" id="KW-1185">Reference proteome</keyword>
<protein>
    <recommendedName>
        <fullName evidence="3">Flagellar operon protein TIGR03826</fullName>
    </recommendedName>
</protein>
<evidence type="ECO:0000313" key="2">
    <source>
        <dbReference type="Proteomes" id="UP000198694"/>
    </source>
</evidence>
<dbReference type="AlphaFoldDB" id="A0A1G9CBG0"/>
<evidence type="ECO:0008006" key="3">
    <source>
        <dbReference type="Google" id="ProtNLM"/>
    </source>
</evidence>
<gene>
    <name evidence="1" type="ORF">SAMN05216243_3348</name>
</gene>
<sequence length="71" mass="8053">MMEEMTRNCRLCQEPMPPSPFMTCPVCLADSEKVKTYILKNPHVTPEKISKETEVPLDKVSNMVKLGISVK</sequence>
<organism evidence="1 2">
    <name type="scientific">Sediminibacillus albus</name>
    <dbReference type="NCBI Taxonomy" id="407036"/>
    <lineage>
        <taxon>Bacteria</taxon>
        <taxon>Bacillati</taxon>
        <taxon>Bacillota</taxon>
        <taxon>Bacilli</taxon>
        <taxon>Bacillales</taxon>
        <taxon>Bacillaceae</taxon>
        <taxon>Sediminibacillus</taxon>
    </lineage>
</organism>